<keyword evidence="2" id="KW-0560">Oxidoreductase</keyword>
<sequence>MDKVVYISGANGVIGEGVAISFAQAGANVVIGARRKEAAESARANILKEAPKATVIEVLADVCKPDQVEAAVKTIIEKFGRLDVAIAVAGKSQSWELSLADTDPNAWWEVIEVNIRGVYNVAKDRERDLNRSTSRYTLPYLNTSKGYFIAFSSMSAQLRIPNASSYSVSKHAVTRFVEFVTLENPNVKAYSFHPGGIRTPLSLESIRKKPKEVAEAMEAFLVDKPELPAATLLYLTSGKADWLSGRYVSANWDLGEVESKFKDAIIEKKALVSRLALP</sequence>
<gene>
    <name evidence="3" type="ORF">D9758_011257</name>
</gene>
<evidence type="ECO:0000256" key="1">
    <source>
        <dbReference type="ARBA" id="ARBA00006484"/>
    </source>
</evidence>
<dbReference type="SUPFAM" id="SSF51735">
    <property type="entry name" value="NAD(P)-binding Rossmann-fold domains"/>
    <property type="match status" value="1"/>
</dbReference>
<dbReference type="InterPro" id="IPR002347">
    <property type="entry name" value="SDR_fam"/>
</dbReference>
<reference evidence="3 4" key="1">
    <citation type="journal article" date="2020" name="ISME J.">
        <title>Uncovering the hidden diversity of litter-decomposition mechanisms in mushroom-forming fungi.</title>
        <authorList>
            <person name="Floudas D."/>
            <person name="Bentzer J."/>
            <person name="Ahren D."/>
            <person name="Johansson T."/>
            <person name="Persson P."/>
            <person name="Tunlid A."/>
        </authorList>
    </citation>
    <scope>NUCLEOTIDE SEQUENCE [LARGE SCALE GENOMIC DNA]</scope>
    <source>
        <strain evidence="3 4">CBS 291.85</strain>
    </source>
</reference>
<dbReference type="Pfam" id="PF00106">
    <property type="entry name" value="adh_short"/>
    <property type="match status" value="1"/>
</dbReference>
<dbReference type="OrthoDB" id="1933717at2759"/>
<comment type="similarity">
    <text evidence="1">Belongs to the short-chain dehydrogenases/reductases (SDR) family.</text>
</comment>
<dbReference type="EMBL" id="JAACJM010000095">
    <property type="protein sequence ID" value="KAF5347397.1"/>
    <property type="molecule type" value="Genomic_DNA"/>
</dbReference>
<dbReference type="Proteomes" id="UP000559256">
    <property type="component" value="Unassembled WGS sequence"/>
</dbReference>
<dbReference type="AlphaFoldDB" id="A0A8H5FSR4"/>
<keyword evidence="4" id="KW-1185">Reference proteome</keyword>
<dbReference type="PANTHER" id="PTHR42760:SF37">
    <property type="entry name" value="CLAVALDEHYDE DEHYDROGENASE"/>
    <property type="match status" value="1"/>
</dbReference>
<organism evidence="3 4">
    <name type="scientific">Tetrapyrgos nigripes</name>
    <dbReference type="NCBI Taxonomy" id="182062"/>
    <lineage>
        <taxon>Eukaryota</taxon>
        <taxon>Fungi</taxon>
        <taxon>Dikarya</taxon>
        <taxon>Basidiomycota</taxon>
        <taxon>Agaricomycotina</taxon>
        <taxon>Agaricomycetes</taxon>
        <taxon>Agaricomycetidae</taxon>
        <taxon>Agaricales</taxon>
        <taxon>Marasmiineae</taxon>
        <taxon>Marasmiaceae</taxon>
        <taxon>Tetrapyrgos</taxon>
    </lineage>
</organism>
<dbReference type="CDD" id="cd05233">
    <property type="entry name" value="SDR_c"/>
    <property type="match status" value="1"/>
</dbReference>
<name>A0A8H5FSR4_9AGAR</name>
<proteinExistence type="inferred from homology"/>
<accession>A0A8H5FSR4</accession>
<evidence type="ECO:0000313" key="3">
    <source>
        <dbReference type="EMBL" id="KAF5347397.1"/>
    </source>
</evidence>
<comment type="caution">
    <text evidence="3">The sequence shown here is derived from an EMBL/GenBank/DDBJ whole genome shotgun (WGS) entry which is preliminary data.</text>
</comment>
<evidence type="ECO:0000256" key="2">
    <source>
        <dbReference type="ARBA" id="ARBA00023002"/>
    </source>
</evidence>
<dbReference type="PRINTS" id="PR00081">
    <property type="entry name" value="GDHRDH"/>
</dbReference>
<protein>
    <submittedName>
        <fullName evidence="3">Uncharacterized protein</fullName>
    </submittedName>
</protein>
<dbReference type="InterPro" id="IPR036291">
    <property type="entry name" value="NAD(P)-bd_dom_sf"/>
</dbReference>
<dbReference type="Gene3D" id="3.40.50.720">
    <property type="entry name" value="NAD(P)-binding Rossmann-like Domain"/>
    <property type="match status" value="1"/>
</dbReference>
<dbReference type="GO" id="GO:0016616">
    <property type="term" value="F:oxidoreductase activity, acting on the CH-OH group of donors, NAD or NADP as acceptor"/>
    <property type="evidence" value="ECO:0007669"/>
    <property type="project" value="TreeGrafter"/>
</dbReference>
<dbReference type="PANTHER" id="PTHR42760">
    <property type="entry name" value="SHORT-CHAIN DEHYDROGENASES/REDUCTASES FAMILY MEMBER"/>
    <property type="match status" value="1"/>
</dbReference>
<evidence type="ECO:0000313" key="4">
    <source>
        <dbReference type="Proteomes" id="UP000559256"/>
    </source>
</evidence>